<feature type="chain" id="PRO_5045758384" evidence="1">
    <location>
        <begin position="16"/>
        <end position="104"/>
    </location>
</feature>
<dbReference type="EMBL" id="JBBJCI010000365">
    <property type="protein sequence ID" value="KAK7232913.1"/>
    <property type="molecule type" value="Genomic_DNA"/>
</dbReference>
<keyword evidence="3" id="KW-1185">Reference proteome</keyword>
<gene>
    <name evidence="2" type="ORF">SO694_0003627</name>
</gene>
<name>A0ABR1FLA3_AURAN</name>
<comment type="caution">
    <text evidence="2">The sequence shown here is derived from an EMBL/GenBank/DDBJ whole genome shotgun (WGS) entry which is preliminary data.</text>
</comment>
<evidence type="ECO:0000313" key="3">
    <source>
        <dbReference type="Proteomes" id="UP001363151"/>
    </source>
</evidence>
<reference evidence="2 3" key="1">
    <citation type="submission" date="2024-03" db="EMBL/GenBank/DDBJ databases">
        <title>Aureococcus anophagefferens CCMP1851 and Kratosvirus quantuckense: Draft genome of a second virus-susceptible host strain in the model system.</title>
        <authorList>
            <person name="Chase E."/>
            <person name="Truchon A.R."/>
            <person name="Schepens W."/>
            <person name="Wilhelm S.W."/>
        </authorList>
    </citation>
    <scope>NUCLEOTIDE SEQUENCE [LARGE SCALE GENOMIC DNA]</scope>
    <source>
        <strain evidence="2 3">CCMP1851</strain>
    </source>
</reference>
<keyword evidence="1" id="KW-0732">Signal</keyword>
<proteinExistence type="predicted"/>
<evidence type="ECO:0000313" key="2">
    <source>
        <dbReference type="EMBL" id="KAK7232913.1"/>
    </source>
</evidence>
<protein>
    <submittedName>
        <fullName evidence="2">Uncharacterized protein</fullName>
    </submittedName>
</protein>
<organism evidence="2 3">
    <name type="scientific">Aureococcus anophagefferens</name>
    <name type="common">Harmful bloom alga</name>
    <dbReference type="NCBI Taxonomy" id="44056"/>
    <lineage>
        <taxon>Eukaryota</taxon>
        <taxon>Sar</taxon>
        <taxon>Stramenopiles</taxon>
        <taxon>Ochrophyta</taxon>
        <taxon>Pelagophyceae</taxon>
        <taxon>Pelagomonadales</taxon>
        <taxon>Pelagomonadaceae</taxon>
        <taxon>Aureococcus</taxon>
    </lineage>
</organism>
<feature type="signal peptide" evidence="1">
    <location>
        <begin position="1"/>
        <end position="15"/>
    </location>
</feature>
<sequence>MLGCCLALLLRAAAAVPGGRPGRDVGICYTRNMVHLESHVLHVDALRKVVLSASSLRRADGGLATCLFTEMDAATVHATTRELVGAKLFDVVLPGGARPRAATP</sequence>
<evidence type="ECO:0000256" key="1">
    <source>
        <dbReference type="SAM" id="SignalP"/>
    </source>
</evidence>
<accession>A0ABR1FLA3</accession>
<dbReference type="Proteomes" id="UP001363151">
    <property type="component" value="Unassembled WGS sequence"/>
</dbReference>